<dbReference type="Pfam" id="PF17862">
    <property type="entry name" value="AAA_lid_3"/>
    <property type="match status" value="1"/>
</dbReference>
<keyword evidence="4" id="KW-0067">ATP-binding</keyword>
<keyword evidence="2" id="KW-0547">Nucleotide-binding</keyword>
<feature type="compositionally biased region" description="Pro residues" evidence="6">
    <location>
        <begin position="1230"/>
        <end position="1241"/>
    </location>
</feature>
<evidence type="ECO:0000256" key="1">
    <source>
        <dbReference type="ARBA" id="ARBA00004572"/>
    </source>
</evidence>
<dbReference type="InterPro" id="IPR003960">
    <property type="entry name" value="ATPase_AAA_CS"/>
</dbReference>
<feature type="transmembrane region" description="Helical" evidence="7">
    <location>
        <begin position="51"/>
        <end position="71"/>
    </location>
</feature>
<evidence type="ECO:0000256" key="3">
    <source>
        <dbReference type="ARBA" id="ARBA00022787"/>
    </source>
</evidence>
<dbReference type="PANTHER" id="PTHR45644:SF76">
    <property type="entry name" value="AAA+ ATPASE DOMAIN-CONTAINING PROTEIN"/>
    <property type="match status" value="1"/>
</dbReference>
<keyword evidence="7" id="KW-0812">Transmembrane</keyword>
<dbReference type="Gramene" id="OMO79640">
    <property type="protein sequence ID" value="OMO79640"/>
    <property type="gene ID" value="CCACVL1_13527"/>
</dbReference>
<organism evidence="9 10">
    <name type="scientific">Corchorus capsularis</name>
    <name type="common">Jute</name>
    <dbReference type="NCBI Taxonomy" id="210143"/>
    <lineage>
        <taxon>Eukaryota</taxon>
        <taxon>Viridiplantae</taxon>
        <taxon>Streptophyta</taxon>
        <taxon>Embryophyta</taxon>
        <taxon>Tracheophyta</taxon>
        <taxon>Spermatophyta</taxon>
        <taxon>Magnoliopsida</taxon>
        <taxon>eudicotyledons</taxon>
        <taxon>Gunneridae</taxon>
        <taxon>Pentapetalae</taxon>
        <taxon>rosids</taxon>
        <taxon>malvids</taxon>
        <taxon>Malvales</taxon>
        <taxon>Malvaceae</taxon>
        <taxon>Grewioideae</taxon>
        <taxon>Apeibeae</taxon>
        <taxon>Corchorus</taxon>
    </lineage>
</organism>
<keyword evidence="5" id="KW-0496">Mitochondrion</keyword>
<dbReference type="GO" id="GO:0004175">
    <property type="term" value="F:endopeptidase activity"/>
    <property type="evidence" value="ECO:0007669"/>
    <property type="project" value="UniProtKB-ARBA"/>
</dbReference>
<keyword evidence="7" id="KW-1133">Transmembrane helix</keyword>
<feature type="transmembrane region" description="Helical" evidence="7">
    <location>
        <begin position="20"/>
        <end position="39"/>
    </location>
</feature>
<dbReference type="InterPro" id="IPR027417">
    <property type="entry name" value="P-loop_NTPase"/>
</dbReference>
<accession>A0A1R3IAP8</accession>
<feature type="domain" description="AAA+ ATPase" evidence="8">
    <location>
        <begin position="1298"/>
        <end position="1435"/>
    </location>
</feature>
<dbReference type="OrthoDB" id="1883434at2759"/>
<gene>
    <name evidence="9" type="ORF">CCACVL1_13527</name>
</gene>
<dbReference type="SMART" id="SM00382">
    <property type="entry name" value="AAA"/>
    <property type="match status" value="1"/>
</dbReference>
<evidence type="ECO:0000256" key="4">
    <source>
        <dbReference type="ARBA" id="ARBA00022840"/>
    </source>
</evidence>
<dbReference type="PROSITE" id="PS00674">
    <property type="entry name" value="AAA"/>
    <property type="match status" value="1"/>
</dbReference>
<keyword evidence="10" id="KW-1185">Reference proteome</keyword>
<dbReference type="GO" id="GO:0016887">
    <property type="term" value="F:ATP hydrolysis activity"/>
    <property type="evidence" value="ECO:0007669"/>
    <property type="project" value="InterPro"/>
</dbReference>
<evidence type="ECO:0000313" key="10">
    <source>
        <dbReference type="Proteomes" id="UP000188268"/>
    </source>
</evidence>
<feature type="compositionally biased region" description="Low complexity" evidence="6">
    <location>
        <begin position="1218"/>
        <end position="1229"/>
    </location>
</feature>
<dbReference type="Gene3D" id="3.40.50.300">
    <property type="entry name" value="P-loop containing nucleotide triphosphate hydrolases"/>
    <property type="match status" value="1"/>
</dbReference>
<sequence length="1577" mass="176280">MTPFPVRSSVEGLKVRASNLHYGLVVATACILLVGLFVLQHRGTYRVAFMFAPIVILWSLSIAAIGLYNILKWNPRVYEALSPYYIYIYFRETGRDGWVSLGGVLLCVTVLQYMGQAAFLSKNFNAVSTSFYASIPGLACISATLVTTLLTALVINFVWRQSLVLALLFVFFFCSIEIIFLSASCIKIPKGGLVPLILSVSFMLIMYVWHYGARKKYLYDLHNKVSMKWILTLGPSLGIVRVPGIGLIFTELVNGVPATFTHFLTNLPAFYQVVVFVCEKTVHVPYVPQKERFLIGRIGPKSFRMYRCIVRNGYKDVQKNDDDFENDLVMSVAEFIQLEAEGCGTLDGSVDGRLAVVRASEKFGKRLEISAPGSNGECSSSSPLTSLNSGKSHLLQYLQSTYELESPRFSLRRRVQFKLQDVKYKDPNVKEELLELVEAKHAGVAYVLGHSHIKAKWNAPFFKNFVINVAYSFLRKNCRGPAVVLNIPQTCLIERPILAPSLSKFRVPHRPGTFSLTRSSRILEFNPKLTKNKWKISCFRQEGLSPENPKSEYIEHFLPEELVEPEFDKSSSACKKDWKSTLQEAADAVLRAVGSRWTVPWTAETILQVMLLWVAAFWFIGSWMVPFAAHMAGFSKESLTFRGQALFSLVTDVTEGLAGIAILHRCLSQFHPLPSDWFKFSLRGKWIFDVVLGCLMFPVVNRLSQFNLNLLPLMPSTPVTLSSVEQSILARDPVAMALYAVVVSVCAPVWEEIVFRGFLLPSLTKYMPVWCAILGKWTGSGSGASTGITLANMEKELLRQIVDGRESQVTFDKFPYYLSGQTQALLTSAAYFHLKHGDVSKYTRNLSPASQAILLSGPAELYQQMLAKALAHYFECKLLLLDITEFSLKMQSKHGTGKESSFKRSPSESALERLSGLFGSFSLYTQEEPKGTLRRQSSGVDLRSTEAPPKLRRNASAAANINSLASQCSPANQAPLRRTSSLSFDEKLLIQALYKVLVYVSKATPIVLYLRDVDYLLSRSQRIYNLFQKMLAKLSGKVLILGSRVVDLSNDDREVDERLSALFPYNIEIRPPEDEKHLVSWKSQLEKDMKMIQAQDNRNHIMEVLSANDLDCDDLDSICVADTMALGKYIEEVVVSAISYHLMNNKEPEYRNGKLVISSKSLSHGLSIFQEGKSIGKDTLKMKAQPEKSKEAADSAGVKPESKSGGTNPEKKGETEKTAAATKTEGENPAPAPAPKAPEVPPDNEFEKRIRPEVIPANEIDVTFADIGSLEETKESLQELVMLPLRRPDLFQGGLLKPCRGILLFGPPGTGKTMLAKAIAREAGASFINVSMSTITSKWFGEDEKNVRALFTLAAKVSPTIIFVDEVDSMLGQRTRVGEHEAMRKIKNEFMAHWDGLLTKPGERILVLAATNRPFDLDEAIIRRFERRIMVGLPSAANREKIFRTLLAKEKVEEGLNFTELSSMTEGYTGSDLKNLCTTAAYRPVRELIQQERLKDLERKQRAAEGQNTDDSSTKKDGAEERTISLRPLNMEDFRQAKNQVAASFSSEGAGMNELKQWNDLYGEGGSRKKQQLSYFL</sequence>
<feature type="transmembrane region" description="Helical" evidence="7">
    <location>
        <begin position="193"/>
        <end position="209"/>
    </location>
</feature>
<dbReference type="PANTHER" id="PTHR45644">
    <property type="entry name" value="AAA ATPASE, PUTATIVE (AFU_ORTHOLOGUE AFUA_2G12920)-RELATED-RELATED"/>
    <property type="match status" value="1"/>
</dbReference>
<feature type="compositionally biased region" description="Basic and acidic residues" evidence="6">
    <location>
        <begin position="1177"/>
        <end position="1193"/>
    </location>
</feature>
<reference evidence="9 10" key="1">
    <citation type="submission" date="2013-09" db="EMBL/GenBank/DDBJ databases">
        <title>Corchorus capsularis genome sequencing.</title>
        <authorList>
            <person name="Alam M."/>
            <person name="Haque M.S."/>
            <person name="Islam M.S."/>
            <person name="Emdad E.M."/>
            <person name="Islam M.M."/>
            <person name="Ahmed B."/>
            <person name="Halim A."/>
            <person name="Hossen Q.M.M."/>
            <person name="Hossain M.Z."/>
            <person name="Ahmed R."/>
            <person name="Khan M.M."/>
            <person name="Islam R."/>
            <person name="Rashid M.M."/>
            <person name="Khan S.A."/>
            <person name="Rahman M.S."/>
            <person name="Alam M."/>
        </authorList>
    </citation>
    <scope>NUCLEOTIDE SEQUENCE [LARGE SCALE GENOMIC DNA]</scope>
    <source>
        <strain evidence="10">cv. CVL-1</strain>
        <tissue evidence="9">Whole seedling</tissue>
    </source>
</reference>
<dbReference type="Pfam" id="PF24933">
    <property type="entry name" value="DUF7751"/>
    <property type="match status" value="1"/>
</dbReference>
<dbReference type="Pfam" id="PF22776">
    <property type="entry name" value="K_trans_C"/>
    <property type="match status" value="1"/>
</dbReference>
<dbReference type="Pfam" id="PF00004">
    <property type="entry name" value="AAA"/>
    <property type="match status" value="1"/>
</dbReference>
<evidence type="ECO:0000256" key="5">
    <source>
        <dbReference type="ARBA" id="ARBA00023128"/>
    </source>
</evidence>
<protein>
    <recommendedName>
        <fullName evidence="8">AAA+ ATPase domain-containing protein</fullName>
    </recommendedName>
</protein>
<evidence type="ECO:0000313" key="9">
    <source>
        <dbReference type="EMBL" id="OMO79640.1"/>
    </source>
</evidence>
<feature type="transmembrane region" description="Helical" evidence="7">
    <location>
        <begin position="98"/>
        <end position="119"/>
    </location>
</feature>
<feature type="region of interest" description="Disordered" evidence="6">
    <location>
        <begin position="1177"/>
        <end position="1244"/>
    </location>
</feature>
<dbReference type="InterPro" id="IPR056653">
    <property type="entry name" value="DUF7751"/>
</dbReference>
<dbReference type="SUPFAM" id="SSF52540">
    <property type="entry name" value="P-loop containing nucleoside triphosphate hydrolases"/>
    <property type="match status" value="1"/>
</dbReference>
<comment type="caution">
    <text evidence="9">The sequence shown here is derived from an EMBL/GenBank/DDBJ whole genome shotgun (WGS) entry which is preliminary data.</text>
</comment>
<dbReference type="Gene3D" id="1.10.8.60">
    <property type="match status" value="1"/>
</dbReference>
<dbReference type="InterPro" id="IPR003959">
    <property type="entry name" value="ATPase_AAA_core"/>
</dbReference>
<comment type="subcellular location">
    <subcellularLocation>
        <location evidence="1">Mitochondrion outer membrane</location>
        <topology evidence="1">Single-pass membrane protein</topology>
    </subcellularLocation>
</comment>
<feature type="transmembrane region" description="Helical" evidence="7">
    <location>
        <begin position="131"/>
        <end position="157"/>
    </location>
</feature>
<dbReference type="InterPro" id="IPR051701">
    <property type="entry name" value="Mito_OM_Translocase_MSP1"/>
</dbReference>
<dbReference type="InterPro" id="IPR053951">
    <property type="entry name" value="K_trans_N"/>
</dbReference>
<keyword evidence="7" id="KW-0472">Membrane</keyword>
<feature type="transmembrane region" description="Helical" evidence="7">
    <location>
        <begin position="605"/>
        <end position="625"/>
    </location>
</feature>
<feature type="region of interest" description="Disordered" evidence="6">
    <location>
        <begin position="928"/>
        <end position="949"/>
    </location>
</feature>
<dbReference type="GO" id="GO:0005741">
    <property type="term" value="C:mitochondrial outer membrane"/>
    <property type="evidence" value="ECO:0007669"/>
    <property type="project" value="UniProtKB-SubCell"/>
</dbReference>
<dbReference type="InterPro" id="IPR003675">
    <property type="entry name" value="Rce1/LyrA-like_dom"/>
</dbReference>
<dbReference type="InterPro" id="IPR041569">
    <property type="entry name" value="AAA_lid_3"/>
</dbReference>
<name>A0A1R3IAP8_COCAP</name>
<dbReference type="STRING" id="210143.A0A1R3IAP8"/>
<keyword evidence="3" id="KW-1000">Mitochondrion outer membrane</keyword>
<dbReference type="Pfam" id="PF02705">
    <property type="entry name" value="K_trans"/>
    <property type="match status" value="2"/>
</dbReference>
<dbReference type="InterPro" id="IPR053952">
    <property type="entry name" value="K_trans_C"/>
</dbReference>
<dbReference type="GO" id="GO:0080120">
    <property type="term" value="P:CAAX-box protein maturation"/>
    <property type="evidence" value="ECO:0007669"/>
    <property type="project" value="UniProtKB-ARBA"/>
</dbReference>
<dbReference type="FunFam" id="3.40.50.300:FF:000416">
    <property type="entry name" value="p-loop nucleoside triphosphate hydrolase superfamily protein"/>
    <property type="match status" value="1"/>
</dbReference>
<evidence type="ECO:0000259" key="8">
    <source>
        <dbReference type="SMART" id="SM00382"/>
    </source>
</evidence>
<evidence type="ECO:0000256" key="2">
    <source>
        <dbReference type="ARBA" id="ARBA00022741"/>
    </source>
</evidence>
<dbReference type="EMBL" id="AWWV01010371">
    <property type="protein sequence ID" value="OMO79640.1"/>
    <property type="molecule type" value="Genomic_DNA"/>
</dbReference>
<dbReference type="GO" id="GO:0005524">
    <property type="term" value="F:ATP binding"/>
    <property type="evidence" value="ECO:0007669"/>
    <property type="project" value="UniProtKB-KW"/>
</dbReference>
<dbReference type="Pfam" id="PF02517">
    <property type="entry name" value="Rce1-like"/>
    <property type="match status" value="1"/>
</dbReference>
<dbReference type="Proteomes" id="UP000188268">
    <property type="component" value="Unassembled WGS sequence"/>
</dbReference>
<evidence type="ECO:0000256" key="7">
    <source>
        <dbReference type="SAM" id="Phobius"/>
    </source>
</evidence>
<dbReference type="InterPro" id="IPR003593">
    <property type="entry name" value="AAA+_ATPase"/>
</dbReference>
<dbReference type="PROSITE" id="PS51257">
    <property type="entry name" value="PROKAR_LIPOPROTEIN"/>
    <property type="match status" value="1"/>
</dbReference>
<feature type="compositionally biased region" description="Basic and acidic residues" evidence="6">
    <location>
        <begin position="1512"/>
        <end position="1523"/>
    </location>
</feature>
<evidence type="ECO:0000256" key="6">
    <source>
        <dbReference type="SAM" id="MobiDB-lite"/>
    </source>
</evidence>
<proteinExistence type="predicted"/>
<feature type="transmembrane region" description="Helical" evidence="7">
    <location>
        <begin position="163"/>
        <end position="181"/>
    </location>
</feature>
<feature type="region of interest" description="Disordered" evidence="6">
    <location>
        <begin position="1499"/>
        <end position="1523"/>
    </location>
</feature>